<dbReference type="GO" id="GO:0009425">
    <property type="term" value="C:bacterial-type flagellum basal body"/>
    <property type="evidence" value="ECO:0007669"/>
    <property type="project" value="UniProtKB-SubCell"/>
</dbReference>
<sequence>MVAKIGDAIAAYTKVPQGGGMEARDVGRDFASFIRDAADDAHNVMKTGEKMSLQAVTGQADLNDVVSAVNSAEVTLQTVVGLRDRMVQAYQEILRMPM</sequence>
<keyword evidence="3 4" id="KW-0975">Bacterial flagellum</keyword>
<evidence type="ECO:0000313" key="5">
    <source>
        <dbReference type="EMBL" id="KZC98844.1"/>
    </source>
</evidence>
<evidence type="ECO:0000256" key="1">
    <source>
        <dbReference type="ARBA" id="ARBA00004117"/>
    </source>
</evidence>
<keyword evidence="6" id="KW-1185">Reference proteome</keyword>
<evidence type="ECO:0000256" key="2">
    <source>
        <dbReference type="ARBA" id="ARBA00009272"/>
    </source>
</evidence>
<evidence type="ECO:0000313" key="6">
    <source>
        <dbReference type="Proteomes" id="UP000076400"/>
    </source>
</evidence>
<comment type="subcellular location">
    <subcellularLocation>
        <location evidence="1 4">Bacterial flagellum basal body</location>
    </subcellularLocation>
</comment>
<comment type="caution">
    <text evidence="5">The sequence shown here is derived from an EMBL/GenBank/DDBJ whole genome shotgun (WGS) entry which is preliminary data.</text>
</comment>
<comment type="similarity">
    <text evidence="2 4">Belongs to the FliE family.</text>
</comment>
<dbReference type="PANTHER" id="PTHR34653">
    <property type="match status" value="1"/>
</dbReference>
<gene>
    <name evidence="4" type="primary">fliE</name>
    <name evidence="5" type="ORF">AUP43_14635</name>
</gene>
<dbReference type="PRINTS" id="PR01006">
    <property type="entry name" value="FLGHOOKFLIE"/>
</dbReference>
<dbReference type="HAMAP" id="MF_00724">
    <property type="entry name" value="FliE"/>
    <property type="match status" value="1"/>
</dbReference>
<dbReference type="PANTHER" id="PTHR34653:SF1">
    <property type="entry name" value="FLAGELLAR HOOK-BASAL BODY COMPLEX PROTEIN FLIE"/>
    <property type="match status" value="1"/>
</dbReference>
<dbReference type="AlphaFoldDB" id="A0A154VC72"/>
<dbReference type="Proteomes" id="UP000076400">
    <property type="component" value="Unassembled WGS sequence"/>
</dbReference>
<dbReference type="GO" id="GO:0005198">
    <property type="term" value="F:structural molecule activity"/>
    <property type="evidence" value="ECO:0007669"/>
    <property type="project" value="InterPro"/>
</dbReference>
<dbReference type="RefSeq" id="WP_067560100.1">
    <property type="nucleotide sequence ID" value="NZ_LPXN01000168.1"/>
</dbReference>
<organism evidence="5 6">
    <name type="scientific">Oceanibaculum pacificum</name>
    <dbReference type="NCBI Taxonomy" id="580166"/>
    <lineage>
        <taxon>Bacteria</taxon>
        <taxon>Pseudomonadati</taxon>
        <taxon>Pseudomonadota</taxon>
        <taxon>Alphaproteobacteria</taxon>
        <taxon>Rhodospirillales</taxon>
        <taxon>Oceanibaculaceae</taxon>
        <taxon>Oceanibaculum</taxon>
    </lineage>
</organism>
<dbReference type="GO" id="GO:0003774">
    <property type="term" value="F:cytoskeletal motor activity"/>
    <property type="evidence" value="ECO:0007669"/>
    <property type="project" value="InterPro"/>
</dbReference>
<dbReference type="InterPro" id="IPR001624">
    <property type="entry name" value="FliE"/>
</dbReference>
<reference evidence="5 6" key="1">
    <citation type="submission" date="2015-12" db="EMBL/GenBank/DDBJ databases">
        <title>Genome sequence of Oceanibaculum pacificum MCCC 1A02656.</title>
        <authorList>
            <person name="Lu L."/>
            <person name="Lai Q."/>
            <person name="Shao Z."/>
            <person name="Qian P."/>
        </authorList>
    </citation>
    <scope>NUCLEOTIDE SEQUENCE [LARGE SCALE GENOMIC DNA]</scope>
    <source>
        <strain evidence="5 6">MCCC 1A02656</strain>
    </source>
</reference>
<dbReference type="STRING" id="580166.AUP43_14635"/>
<dbReference type="EMBL" id="LPXN01000168">
    <property type="protein sequence ID" value="KZC98844.1"/>
    <property type="molecule type" value="Genomic_DNA"/>
</dbReference>
<evidence type="ECO:0000256" key="3">
    <source>
        <dbReference type="ARBA" id="ARBA00023143"/>
    </source>
</evidence>
<name>A0A154VC72_9PROT</name>
<dbReference type="GO" id="GO:0071973">
    <property type="term" value="P:bacterial-type flagellum-dependent cell motility"/>
    <property type="evidence" value="ECO:0007669"/>
    <property type="project" value="InterPro"/>
</dbReference>
<proteinExistence type="inferred from homology"/>
<dbReference type="Pfam" id="PF02049">
    <property type="entry name" value="FliE"/>
    <property type="match status" value="1"/>
</dbReference>
<accession>A0A154VC72</accession>
<evidence type="ECO:0000256" key="4">
    <source>
        <dbReference type="HAMAP-Rule" id="MF_00724"/>
    </source>
</evidence>
<protein>
    <recommendedName>
        <fullName evidence="4">Flagellar hook-basal body complex protein FliE</fullName>
    </recommendedName>
</protein>